<dbReference type="Pfam" id="PF12588">
    <property type="entry name" value="PSDC"/>
    <property type="match status" value="1"/>
</dbReference>
<dbReference type="EMBL" id="MU826828">
    <property type="protein sequence ID" value="KAJ7374246.1"/>
    <property type="molecule type" value="Genomic_DNA"/>
</dbReference>
<dbReference type="PANTHER" id="PTHR10067:SF9">
    <property type="entry name" value="PHOSPHATIDYLSERINE DECARBOXYLASE FAMILY PROTEIN (AFU_ORTHOLOGUE AFUA_7G01730)"/>
    <property type="match status" value="1"/>
</dbReference>
<organism evidence="4 5">
    <name type="scientific">Desmophyllum pertusum</name>
    <dbReference type="NCBI Taxonomy" id="174260"/>
    <lineage>
        <taxon>Eukaryota</taxon>
        <taxon>Metazoa</taxon>
        <taxon>Cnidaria</taxon>
        <taxon>Anthozoa</taxon>
        <taxon>Hexacorallia</taxon>
        <taxon>Scleractinia</taxon>
        <taxon>Caryophylliina</taxon>
        <taxon>Caryophylliidae</taxon>
        <taxon>Desmophyllum</taxon>
    </lineage>
</organism>
<dbReference type="InterPro" id="IPR022237">
    <property type="entry name" value="PsiD-like"/>
</dbReference>
<evidence type="ECO:0000313" key="4">
    <source>
        <dbReference type="EMBL" id="KAJ7374246.1"/>
    </source>
</evidence>
<keyword evidence="5" id="KW-1185">Reference proteome</keyword>
<keyword evidence="2" id="KW-0456">Lyase</keyword>
<dbReference type="GO" id="GO:0005739">
    <property type="term" value="C:mitochondrion"/>
    <property type="evidence" value="ECO:0007669"/>
    <property type="project" value="TreeGrafter"/>
</dbReference>
<evidence type="ECO:0000256" key="2">
    <source>
        <dbReference type="ARBA" id="ARBA00023239"/>
    </source>
</evidence>
<dbReference type="AlphaFoldDB" id="A0A9X0CSU8"/>
<protein>
    <recommendedName>
        <fullName evidence="3">L-tryptophan decarboxylase PsiD-like domain-containing protein</fullName>
    </recommendedName>
</protein>
<evidence type="ECO:0000313" key="5">
    <source>
        <dbReference type="Proteomes" id="UP001163046"/>
    </source>
</evidence>
<dbReference type="GO" id="GO:0006646">
    <property type="term" value="P:phosphatidylethanolamine biosynthetic process"/>
    <property type="evidence" value="ECO:0007669"/>
    <property type="project" value="TreeGrafter"/>
</dbReference>
<keyword evidence="1" id="KW-0210">Decarboxylase</keyword>
<evidence type="ECO:0000259" key="3">
    <source>
        <dbReference type="Pfam" id="PF12588"/>
    </source>
</evidence>
<dbReference type="Proteomes" id="UP001163046">
    <property type="component" value="Unassembled WGS sequence"/>
</dbReference>
<dbReference type="Pfam" id="PF02666">
    <property type="entry name" value="PS_Dcarbxylase"/>
    <property type="match status" value="1"/>
</dbReference>
<dbReference type="InterPro" id="IPR003817">
    <property type="entry name" value="PS_Dcarbxylase"/>
</dbReference>
<dbReference type="GO" id="GO:0004609">
    <property type="term" value="F:phosphatidylserine decarboxylase activity"/>
    <property type="evidence" value="ECO:0007669"/>
    <property type="project" value="InterPro"/>
</dbReference>
<evidence type="ECO:0000256" key="1">
    <source>
        <dbReference type="ARBA" id="ARBA00022793"/>
    </source>
</evidence>
<name>A0A9X0CSU8_9CNID</name>
<comment type="caution">
    <text evidence="4">The sequence shown here is derived from an EMBL/GenBank/DDBJ whole genome shotgun (WGS) entry which is preliminary data.</text>
</comment>
<dbReference type="OrthoDB" id="5961150at2759"/>
<gene>
    <name evidence="4" type="ORF">OS493_007325</name>
</gene>
<reference evidence="4" key="1">
    <citation type="submission" date="2023-01" db="EMBL/GenBank/DDBJ databases">
        <title>Genome assembly of the deep-sea coral Lophelia pertusa.</title>
        <authorList>
            <person name="Herrera S."/>
            <person name="Cordes E."/>
        </authorList>
    </citation>
    <scope>NUCLEOTIDE SEQUENCE</scope>
    <source>
        <strain evidence="4">USNM1676648</strain>
        <tissue evidence="4">Polyp</tissue>
    </source>
</reference>
<accession>A0A9X0CSU8</accession>
<proteinExistence type="predicted"/>
<dbReference type="PANTHER" id="PTHR10067">
    <property type="entry name" value="PHOSPHATIDYLSERINE DECARBOXYLASE"/>
    <property type="match status" value="1"/>
</dbReference>
<sequence length="378" mass="42909">MSSKPYRVGQWLPSDKKVLDEWLANLIKEVKVKSKDKLELIFALHPPAEDEETAMGELQSTATLSATDKDLHLHAPVEDLKNAILSDPEINMFFHQMFWQQYTLPEGTKIPSWQLMIITLDFIMTTAPEFNQTGLVGFPINVILNWPMATTAGFAAFLNDKVKQILAMFLSKDPRHGWFGEDAMKAMPNFAKEFKCNPLAEHYGYTSWDDFFTREFRDHPVPIRPVASPNNDYIVANACESAPFQLSAAVKKRDFFWIKKQRYSLDFMLNMSDLAKQFHGGTVYQAFLSATSYHRWHSPVSGTIHKTELVDGSYYSQTHNIQDDPASPNMSQGYLAQVAARGIVLHEADNPDIGLMCFVSIGMSEVSSNEITVKRRIK</sequence>
<feature type="domain" description="L-tryptophan decarboxylase PsiD-like" evidence="3">
    <location>
        <begin position="75"/>
        <end position="170"/>
    </location>
</feature>